<feature type="binding site" evidence="4">
    <location>
        <position position="183"/>
    </location>
    <ligand>
        <name>molybdate</name>
        <dbReference type="ChEBI" id="CHEBI:36264"/>
    </ligand>
</feature>
<dbReference type="NCBIfam" id="TIGR01256">
    <property type="entry name" value="modA"/>
    <property type="match status" value="1"/>
</dbReference>
<dbReference type="CDD" id="cd13538">
    <property type="entry name" value="PBP2_ModA_like_1"/>
    <property type="match status" value="1"/>
</dbReference>
<protein>
    <submittedName>
        <fullName evidence="5">Molybdate transport system substrate-binding protein</fullName>
    </submittedName>
</protein>
<dbReference type="EMBL" id="VLJV01000001">
    <property type="protein sequence ID" value="TWH20999.1"/>
    <property type="molecule type" value="Genomic_DNA"/>
</dbReference>
<evidence type="ECO:0000256" key="4">
    <source>
        <dbReference type="PIRSR" id="PIRSR004846-1"/>
    </source>
</evidence>
<dbReference type="Pfam" id="PF13531">
    <property type="entry name" value="SBP_bac_11"/>
    <property type="match status" value="1"/>
</dbReference>
<feature type="binding site" evidence="4">
    <location>
        <position position="54"/>
    </location>
    <ligand>
        <name>molybdate</name>
        <dbReference type="ChEBI" id="CHEBI:36264"/>
    </ligand>
</feature>
<dbReference type="GO" id="GO:0015689">
    <property type="term" value="P:molybdate ion transport"/>
    <property type="evidence" value="ECO:0007669"/>
    <property type="project" value="InterPro"/>
</dbReference>
<dbReference type="InterPro" id="IPR050682">
    <property type="entry name" value="ModA/WtpA"/>
</dbReference>
<evidence type="ECO:0000313" key="5">
    <source>
        <dbReference type="EMBL" id="TWH20999.1"/>
    </source>
</evidence>
<reference evidence="5 6" key="1">
    <citation type="submission" date="2019-07" db="EMBL/GenBank/DDBJ databases">
        <title>R&amp;d 2014.</title>
        <authorList>
            <person name="Klenk H.-P."/>
        </authorList>
    </citation>
    <scope>NUCLEOTIDE SEQUENCE [LARGE SCALE GENOMIC DNA]</scope>
    <source>
        <strain evidence="5 6">DSM 43194</strain>
    </source>
</reference>
<dbReference type="AlphaFoldDB" id="A0A660CHH7"/>
<dbReference type="InterPro" id="IPR005950">
    <property type="entry name" value="ModA"/>
</dbReference>
<evidence type="ECO:0000256" key="3">
    <source>
        <dbReference type="ARBA" id="ARBA00022729"/>
    </source>
</evidence>
<keyword evidence="4" id="KW-0500">Molybdenum</keyword>
<name>A0A660CHH7_9PSEU</name>
<evidence type="ECO:0000313" key="6">
    <source>
        <dbReference type="Proteomes" id="UP000317303"/>
    </source>
</evidence>
<proteinExistence type="inferred from homology"/>
<comment type="caution">
    <text evidence="5">The sequence shown here is derived from an EMBL/GenBank/DDBJ whole genome shotgun (WGS) entry which is preliminary data.</text>
</comment>
<dbReference type="RefSeq" id="WP_084705825.1">
    <property type="nucleotide sequence ID" value="NZ_JOIJ01000007.1"/>
</dbReference>
<evidence type="ECO:0000256" key="2">
    <source>
        <dbReference type="ARBA" id="ARBA00022723"/>
    </source>
</evidence>
<accession>A0A660CHH7</accession>
<dbReference type="SUPFAM" id="SSF53850">
    <property type="entry name" value="Periplasmic binding protein-like II"/>
    <property type="match status" value="1"/>
</dbReference>
<feature type="binding site" evidence="4">
    <location>
        <position position="201"/>
    </location>
    <ligand>
        <name>molybdate</name>
        <dbReference type="ChEBI" id="CHEBI:36264"/>
    </ligand>
</feature>
<dbReference type="Gene3D" id="3.40.190.10">
    <property type="entry name" value="Periplasmic binding protein-like II"/>
    <property type="match status" value="2"/>
</dbReference>
<feature type="binding site" evidence="4">
    <location>
        <position position="82"/>
    </location>
    <ligand>
        <name>molybdate</name>
        <dbReference type="ChEBI" id="CHEBI:36264"/>
    </ligand>
</feature>
<dbReference type="PANTHER" id="PTHR30632:SF0">
    <property type="entry name" value="SULFATE-BINDING PROTEIN"/>
    <property type="match status" value="1"/>
</dbReference>
<comment type="similarity">
    <text evidence="1">Belongs to the bacterial solute-binding protein ModA family.</text>
</comment>
<sequence length="265" mass="27784">MTWWARPVRRTRGAGARVLSVVTAVVTSGVLLATGACSAGGSERTTLNVFAAASLTESFGELEKVFERRHPDVDVRLNLAGSSKLGQQIAEGAPADVFASADTDTMDEVAGDMDGEPRTFATNRLTIAVPHDNPGGIESFADLAGGDVTVVVCQPQVPCGNATGELERITGTSLNPASEEQDVKDVLHKVVIGEADAGLVYATDVRSDGDKVREVRVPEAERALNRYPIAVSAYAEHPELAAEFRDLVLGKAGRDALAKAGFGAP</sequence>
<evidence type="ECO:0000256" key="1">
    <source>
        <dbReference type="ARBA" id="ARBA00009175"/>
    </source>
</evidence>
<keyword evidence="2 4" id="KW-0479">Metal-binding</keyword>
<keyword evidence="3" id="KW-0732">Signal</keyword>
<organism evidence="5 6">
    <name type="scientific">Prauserella rugosa</name>
    <dbReference type="NCBI Taxonomy" id="43354"/>
    <lineage>
        <taxon>Bacteria</taxon>
        <taxon>Bacillati</taxon>
        <taxon>Actinomycetota</taxon>
        <taxon>Actinomycetes</taxon>
        <taxon>Pseudonocardiales</taxon>
        <taxon>Pseudonocardiaceae</taxon>
        <taxon>Prauserella</taxon>
    </lineage>
</organism>
<dbReference type="PIRSF" id="PIRSF004846">
    <property type="entry name" value="ModA"/>
    <property type="match status" value="1"/>
</dbReference>
<keyword evidence="6" id="KW-1185">Reference proteome</keyword>
<dbReference type="GO" id="GO:0030973">
    <property type="term" value="F:molybdate ion binding"/>
    <property type="evidence" value="ECO:0007669"/>
    <property type="project" value="TreeGrafter"/>
</dbReference>
<gene>
    <name evidence="5" type="ORF">JD82_02850</name>
</gene>
<dbReference type="GO" id="GO:0046872">
    <property type="term" value="F:metal ion binding"/>
    <property type="evidence" value="ECO:0007669"/>
    <property type="project" value="UniProtKB-KW"/>
</dbReference>
<dbReference type="Proteomes" id="UP000317303">
    <property type="component" value="Unassembled WGS sequence"/>
</dbReference>
<dbReference type="PANTHER" id="PTHR30632">
    <property type="entry name" value="MOLYBDATE-BINDING PERIPLASMIC PROTEIN"/>
    <property type="match status" value="1"/>
</dbReference>